<evidence type="ECO:0000256" key="1">
    <source>
        <dbReference type="ARBA" id="ARBA00004496"/>
    </source>
</evidence>
<dbReference type="InterPro" id="IPR003787">
    <property type="entry name" value="Sulphur_relay_DsrE/F-like"/>
</dbReference>
<dbReference type="NCBIfam" id="NF001237">
    <property type="entry name" value="PRK00207.1"/>
    <property type="match status" value="1"/>
</dbReference>
<dbReference type="FunFam" id="3.40.1260.10:FF:000001">
    <property type="entry name" value="Sulfurtransferase TusD"/>
    <property type="match status" value="1"/>
</dbReference>
<dbReference type="Gene3D" id="3.40.1260.10">
    <property type="entry name" value="DsrEFH-like"/>
    <property type="match status" value="1"/>
</dbReference>
<comment type="similarity">
    <text evidence="2">Belongs to the DsrE/TusD family.</text>
</comment>
<proteinExistence type="inferred from homology"/>
<comment type="subcellular location">
    <subcellularLocation>
        <location evidence="1">Cytoplasm</location>
    </subcellularLocation>
</comment>
<dbReference type="KEGG" id="hed:TPER_HE00453"/>
<keyword evidence="4 6" id="KW-0808">Transferase</keyword>
<dbReference type="PANTHER" id="PTHR34874:SF3">
    <property type="entry name" value="SULFURTRANSFERASE TUSD"/>
    <property type="match status" value="1"/>
</dbReference>
<sequence>MVTGPAYGNQRASSALQFSQALFASGHQISTIFFYQEGVYNANRFSAPAIDEVDIVRAWHKLATQYQITLHVCIAAALRRGVTNAEQAELIALAGDNLQSSFHLSGLGKLAEALLECDRFIQF</sequence>
<evidence type="ECO:0000256" key="3">
    <source>
        <dbReference type="ARBA" id="ARBA00022490"/>
    </source>
</evidence>
<keyword evidence="3" id="KW-0963">Cytoplasm</keyword>
<evidence type="ECO:0000256" key="4">
    <source>
        <dbReference type="ARBA" id="ARBA00022679"/>
    </source>
</evidence>
<dbReference type="OrthoDB" id="9787483at2"/>
<dbReference type="EMBL" id="LN999835">
    <property type="protein sequence ID" value="CUX97363.1"/>
    <property type="molecule type" value="Genomic_DNA"/>
</dbReference>
<dbReference type="NCBIfam" id="TIGR03012">
    <property type="entry name" value="sulf_tusD_dsrE"/>
    <property type="match status" value="1"/>
</dbReference>
<dbReference type="InterPro" id="IPR027396">
    <property type="entry name" value="DsrEFH-like"/>
</dbReference>
<evidence type="ECO:0000313" key="6">
    <source>
        <dbReference type="EMBL" id="CUX97363.1"/>
    </source>
</evidence>
<dbReference type="PATRIC" id="fig|1778263.3.peg.449"/>
<dbReference type="PANTHER" id="PTHR34874">
    <property type="entry name" value="PROTEIN YCHN"/>
    <property type="match status" value="1"/>
</dbReference>
<dbReference type="GO" id="GO:0097163">
    <property type="term" value="F:sulfur carrier activity"/>
    <property type="evidence" value="ECO:0007669"/>
    <property type="project" value="TreeGrafter"/>
</dbReference>
<organism evidence="6 7">
    <name type="scientific">Candidatus Hoaglandella endobia</name>
    <dbReference type="NCBI Taxonomy" id="1778263"/>
    <lineage>
        <taxon>Bacteria</taxon>
        <taxon>Pseudomonadati</taxon>
        <taxon>Pseudomonadota</taxon>
        <taxon>Gammaproteobacteria</taxon>
        <taxon>Enterobacterales</taxon>
        <taxon>Enterobacteriaceae</taxon>
        <taxon>Candidatus Hoaglandella</taxon>
    </lineage>
</organism>
<dbReference type="RefSeq" id="WP_067568030.1">
    <property type="nucleotide sequence ID" value="NZ_LN999835.1"/>
</dbReference>
<dbReference type="AlphaFoldDB" id="A0A143WUC7"/>
<dbReference type="GO" id="GO:0016783">
    <property type="term" value="F:sulfurtransferase activity"/>
    <property type="evidence" value="ECO:0007669"/>
    <property type="project" value="InterPro"/>
</dbReference>
<keyword evidence="7" id="KW-1185">Reference proteome</keyword>
<dbReference type="SUPFAM" id="SSF75169">
    <property type="entry name" value="DsrEFH-like"/>
    <property type="match status" value="1"/>
</dbReference>
<evidence type="ECO:0000256" key="2">
    <source>
        <dbReference type="ARBA" id="ARBA00007067"/>
    </source>
</evidence>
<dbReference type="InterPro" id="IPR017463">
    <property type="entry name" value="Sulphur_relay_TusD/DsrE"/>
</dbReference>
<keyword evidence="5" id="KW-0819">tRNA processing</keyword>
<protein>
    <submittedName>
        <fullName evidence="6">Sulfurtransferase TusD</fullName>
        <ecNumber evidence="6">2.8.1.-</ecNumber>
    </submittedName>
</protein>
<gene>
    <name evidence="6" type="primary">tusD</name>
    <name evidence="6" type="ORF">TPER_HE00453</name>
</gene>
<dbReference type="GO" id="GO:0002143">
    <property type="term" value="P:tRNA wobble position uridine thiolation"/>
    <property type="evidence" value="ECO:0007669"/>
    <property type="project" value="TreeGrafter"/>
</dbReference>
<dbReference type="STRING" id="1778263.TPER_HE00453"/>
<accession>A0A143WUC7</accession>
<reference evidence="7" key="1">
    <citation type="submission" date="2016-01" db="EMBL/GenBank/DDBJ databases">
        <authorList>
            <person name="Husnik F."/>
        </authorList>
    </citation>
    <scope>NUCLEOTIDE SEQUENCE [LARGE SCALE GENOMIC DNA]</scope>
</reference>
<evidence type="ECO:0000256" key="5">
    <source>
        <dbReference type="ARBA" id="ARBA00022694"/>
    </source>
</evidence>
<dbReference type="Pfam" id="PF02635">
    <property type="entry name" value="DsrE"/>
    <property type="match status" value="1"/>
</dbReference>
<evidence type="ECO:0000313" key="7">
    <source>
        <dbReference type="Proteomes" id="UP000095477"/>
    </source>
</evidence>
<dbReference type="GO" id="GO:1990228">
    <property type="term" value="C:sulfurtransferase complex"/>
    <property type="evidence" value="ECO:0007669"/>
    <property type="project" value="TreeGrafter"/>
</dbReference>
<name>A0A143WUC7_9ENTR</name>
<dbReference type="EC" id="2.8.1.-" evidence="6"/>
<dbReference type="Proteomes" id="UP000095477">
    <property type="component" value="Chromosome I"/>
</dbReference>